<name>A0A1J7BBB9_9ACTN</name>
<gene>
    <name evidence="2" type="ORF">BIV57_19080</name>
</gene>
<dbReference type="Gene3D" id="2.130.10.10">
    <property type="entry name" value="YVTN repeat-like/Quinoprotein amine dehydrogenase"/>
    <property type="match status" value="1"/>
</dbReference>
<evidence type="ECO:0000313" key="2">
    <source>
        <dbReference type="EMBL" id="OIV35901.1"/>
    </source>
</evidence>
<dbReference type="EMBL" id="MLCF01000126">
    <property type="protein sequence ID" value="OIV35901.1"/>
    <property type="molecule type" value="Genomic_DNA"/>
</dbReference>
<dbReference type="RefSeq" id="WP_071658131.1">
    <property type="nucleotide sequence ID" value="NZ_MLCF01000126.1"/>
</dbReference>
<dbReference type="SUPFAM" id="SSF50998">
    <property type="entry name" value="Quinoprotein alcohol dehydrogenase-like"/>
    <property type="match status" value="1"/>
</dbReference>
<evidence type="ECO:0000256" key="1">
    <source>
        <dbReference type="SAM" id="SignalP"/>
    </source>
</evidence>
<evidence type="ECO:0000313" key="3">
    <source>
        <dbReference type="Proteomes" id="UP000243342"/>
    </source>
</evidence>
<sequence length="402" mass="39548">MATAAAVAAVATGAACASASPAGAAASPAASAAGAPVTRAATATAASITPPTGALLAAARDRYSPWNPVGRVRSSGTFCSAGDTVIATCATSATGPQQVANATTGAVQWSTLGDSNPQPQAASGIRFDGAFAYVVRSLSVHAVNSQTGASLWTANAPSGDVVSSVFADGGRVLVTYSGAVQGSGNNAWRPGDKVVAYSSGGAVLWTHALAHDMTAAVPTLSGGHVYLPNATHDGELALDAGTGAVTGTKADADGNNACNLVAARGTLVVCDEGGGNAGSTLHHLEVVDPATLAVQKTLVSDTALDVFPTITTTGTVVAAFNDGADVPETGEVYGVDASTGTQLFKVSPSAVTDWASVRTASNSTTTYLGTADGKASVIDATTGALANAVPGETDLQAELNRW</sequence>
<feature type="signal peptide" evidence="1">
    <location>
        <begin position="1"/>
        <end position="24"/>
    </location>
</feature>
<protein>
    <submittedName>
        <fullName evidence="2">Uncharacterized protein</fullName>
    </submittedName>
</protein>
<proteinExistence type="predicted"/>
<accession>A0A1J7BBB9</accession>
<organism evidence="2 3">
    <name type="scientific">Mangrovactinospora gilvigrisea</name>
    <dbReference type="NCBI Taxonomy" id="1428644"/>
    <lineage>
        <taxon>Bacteria</taxon>
        <taxon>Bacillati</taxon>
        <taxon>Actinomycetota</taxon>
        <taxon>Actinomycetes</taxon>
        <taxon>Kitasatosporales</taxon>
        <taxon>Streptomycetaceae</taxon>
        <taxon>Mangrovactinospora</taxon>
    </lineage>
</organism>
<keyword evidence="1" id="KW-0732">Signal</keyword>
<dbReference type="STRING" id="1428644.BIV57_19080"/>
<reference evidence="2 3" key="1">
    <citation type="submission" date="2016-10" db="EMBL/GenBank/DDBJ databases">
        <title>Genome sequence of Streptomyces gilvigriseus MUSC 26.</title>
        <authorList>
            <person name="Lee L.-H."/>
            <person name="Ser H.-L."/>
        </authorList>
    </citation>
    <scope>NUCLEOTIDE SEQUENCE [LARGE SCALE GENOMIC DNA]</scope>
    <source>
        <strain evidence="2 3">MUSC 26</strain>
    </source>
</reference>
<comment type="caution">
    <text evidence="2">The sequence shown here is derived from an EMBL/GenBank/DDBJ whole genome shotgun (WGS) entry which is preliminary data.</text>
</comment>
<dbReference type="AlphaFoldDB" id="A0A1J7BBB9"/>
<keyword evidence="3" id="KW-1185">Reference proteome</keyword>
<dbReference type="Proteomes" id="UP000243342">
    <property type="component" value="Unassembled WGS sequence"/>
</dbReference>
<dbReference type="InterPro" id="IPR011047">
    <property type="entry name" value="Quinoprotein_ADH-like_sf"/>
</dbReference>
<dbReference type="InterPro" id="IPR015943">
    <property type="entry name" value="WD40/YVTN_repeat-like_dom_sf"/>
</dbReference>
<feature type="chain" id="PRO_5009643128" evidence="1">
    <location>
        <begin position="25"/>
        <end position="402"/>
    </location>
</feature>